<dbReference type="AlphaFoldDB" id="A0A6J4QSD2"/>
<protein>
    <submittedName>
        <fullName evidence="1">Uncharacterized protein</fullName>
    </submittedName>
</protein>
<accession>A0A6J4QSD2</accession>
<organism evidence="1">
    <name type="scientific">uncultured Rubrobacteraceae bacterium</name>
    <dbReference type="NCBI Taxonomy" id="349277"/>
    <lineage>
        <taxon>Bacteria</taxon>
        <taxon>Bacillati</taxon>
        <taxon>Actinomycetota</taxon>
        <taxon>Rubrobacteria</taxon>
        <taxon>Rubrobacterales</taxon>
        <taxon>Rubrobacteraceae</taxon>
        <taxon>environmental samples</taxon>
    </lineage>
</organism>
<sequence>EGPAPARFRSVHQHVRFWRRQLPVAPSPPFLFRPDPDSPRTTSVRSWRDSIRLCARRQL</sequence>
<reference evidence="1" key="1">
    <citation type="submission" date="2020-02" db="EMBL/GenBank/DDBJ databases">
        <authorList>
            <person name="Meier V. D."/>
        </authorList>
    </citation>
    <scope>NUCLEOTIDE SEQUENCE</scope>
    <source>
        <strain evidence="1">AVDCRST_MAG78</strain>
    </source>
</reference>
<gene>
    <name evidence="1" type="ORF">AVDCRST_MAG78-2798</name>
</gene>
<feature type="non-terminal residue" evidence="1">
    <location>
        <position position="1"/>
    </location>
</feature>
<dbReference type="EMBL" id="CADCVB010000183">
    <property type="protein sequence ID" value="CAA9445076.1"/>
    <property type="molecule type" value="Genomic_DNA"/>
</dbReference>
<feature type="non-terminal residue" evidence="1">
    <location>
        <position position="59"/>
    </location>
</feature>
<proteinExistence type="predicted"/>
<evidence type="ECO:0000313" key="1">
    <source>
        <dbReference type="EMBL" id="CAA9445076.1"/>
    </source>
</evidence>
<name>A0A6J4QSD2_9ACTN</name>